<dbReference type="InterPro" id="IPR041667">
    <property type="entry name" value="Cupin_8"/>
</dbReference>
<sequence>MRVEHRQNHEEGFGRGRERVMTLAAFLDAIAGGDTLLYLTTQELEVSADGRPDIISTPITHLHADFPLRPQLLATLVPQNMNLWAGHSGEGADGSSTGLHHDYHDNLYVLLRGRKRFKLWSPDAAPNMYTVGTIARVHTNGRINYMGQLTRADGADEDAEAASAAADRARLDAAEEALEAALEAVLDAECGAGAPQGATFADYPSMADHVSSSEGSGDDESSHAEEDYDVHDSSDDDAIAVAGKVKRSVSCIGAQSERSTKKATTGDVSPPDNFSQVDLKLSEQQIKQQYPLFAAMYGCEAEVLPGQMLYLPAGWFHEVTSYSSSKDAAADCPGHLAFNYWYHPPDIEGTYEKPYLSDFWEKDWTNRTGNGRGVEGLYTNLES</sequence>
<organism evidence="3 4">
    <name type="scientific">Tribonema minus</name>
    <dbReference type="NCBI Taxonomy" id="303371"/>
    <lineage>
        <taxon>Eukaryota</taxon>
        <taxon>Sar</taxon>
        <taxon>Stramenopiles</taxon>
        <taxon>Ochrophyta</taxon>
        <taxon>PX clade</taxon>
        <taxon>Xanthophyceae</taxon>
        <taxon>Tribonematales</taxon>
        <taxon>Tribonemataceae</taxon>
        <taxon>Tribonema</taxon>
    </lineage>
</organism>
<evidence type="ECO:0000256" key="1">
    <source>
        <dbReference type="SAM" id="MobiDB-lite"/>
    </source>
</evidence>
<reference evidence="3" key="1">
    <citation type="submission" date="2021-02" db="EMBL/GenBank/DDBJ databases">
        <title>First Annotated Genome of the Yellow-green Alga Tribonema minus.</title>
        <authorList>
            <person name="Mahan K.M."/>
        </authorList>
    </citation>
    <scope>NUCLEOTIDE SEQUENCE</scope>
    <source>
        <strain evidence="3">UTEX B ZZ1240</strain>
    </source>
</reference>
<dbReference type="SUPFAM" id="SSF51197">
    <property type="entry name" value="Clavaminate synthase-like"/>
    <property type="match status" value="1"/>
</dbReference>
<comment type="caution">
    <text evidence="3">The sequence shown here is derived from an EMBL/GenBank/DDBJ whole genome shotgun (WGS) entry which is preliminary data.</text>
</comment>
<protein>
    <submittedName>
        <fullName evidence="3">Cupin-like domain-containing protein</fullName>
    </submittedName>
</protein>
<dbReference type="PROSITE" id="PS51184">
    <property type="entry name" value="JMJC"/>
    <property type="match status" value="1"/>
</dbReference>
<dbReference type="InterPro" id="IPR003347">
    <property type="entry name" value="JmjC_dom"/>
</dbReference>
<dbReference type="Proteomes" id="UP000664859">
    <property type="component" value="Unassembled WGS sequence"/>
</dbReference>
<accession>A0A836CK29</accession>
<gene>
    <name evidence="3" type="ORF">JKP88DRAFT_269426</name>
</gene>
<feature type="domain" description="JmjC" evidence="2">
    <location>
        <begin position="55"/>
        <end position="359"/>
    </location>
</feature>
<dbReference type="InterPro" id="IPR014710">
    <property type="entry name" value="RmlC-like_jellyroll"/>
</dbReference>
<evidence type="ECO:0000313" key="3">
    <source>
        <dbReference type="EMBL" id="KAG5189072.1"/>
    </source>
</evidence>
<dbReference type="EMBL" id="JAFCMP010000057">
    <property type="protein sequence ID" value="KAG5189072.1"/>
    <property type="molecule type" value="Genomic_DNA"/>
</dbReference>
<feature type="compositionally biased region" description="Basic and acidic residues" evidence="1">
    <location>
        <begin position="220"/>
        <end position="233"/>
    </location>
</feature>
<evidence type="ECO:0000259" key="2">
    <source>
        <dbReference type="PROSITE" id="PS51184"/>
    </source>
</evidence>
<proteinExistence type="predicted"/>
<keyword evidence="4" id="KW-1185">Reference proteome</keyword>
<dbReference type="PANTHER" id="PTHR12461:SF100">
    <property type="entry name" value="JMJC DOMAIN-CONTAINING PROTEIN 4"/>
    <property type="match status" value="1"/>
</dbReference>
<dbReference type="AlphaFoldDB" id="A0A836CK29"/>
<feature type="region of interest" description="Disordered" evidence="1">
    <location>
        <begin position="203"/>
        <end position="234"/>
    </location>
</feature>
<evidence type="ECO:0000313" key="4">
    <source>
        <dbReference type="Proteomes" id="UP000664859"/>
    </source>
</evidence>
<dbReference type="Gene3D" id="2.60.120.10">
    <property type="entry name" value="Jelly Rolls"/>
    <property type="match status" value="2"/>
</dbReference>
<dbReference type="Pfam" id="PF13621">
    <property type="entry name" value="Cupin_8"/>
    <property type="match status" value="1"/>
</dbReference>
<dbReference type="PANTHER" id="PTHR12461">
    <property type="entry name" value="HYPOXIA-INDUCIBLE FACTOR 1 ALPHA INHIBITOR-RELATED"/>
    <property type="match status" value="1"/>
</dbReference>
<name>A0A836CK29_9STRA</name>
<dbReference type="OrthoDB" id="415358at2759"/>